<comment type="caution">
    <text evidence="1">The sequence shown here is derived from an EMBL/GenBank/DDBJ whole genome shotgun (WGS) entry which is preliminary data.</text>
</comment>
<protein>
    <submittedName>
        <fullName evidence="1">Uncharacterized protein</fullName>
    </submittedName>
</protein>
<dbReference type="Proteomes" id="UP000814033">
    <property type="component" value="Unassembled WGS sequence"/>
</dbReference>
<evidence type="ECO:0000313" key="1">
    <source>
        <dbReference type="EMBL" id="KAI0048459.1"/>
    </source>
</evidence>
<dbReference type="EMBL" id="MU275886">
    <property type="protein sequence ID" value="KAI0048459.1"/>
    <property type="molecule type" value="Genomic_DNA"/>
</dbReference>
<keyword evidence="2" id="KW-1185">Reference proteome</keyword>
<gene>
    <name evidence="1" type="ORF">FA95DRAFT_1038106</name>
</gene>
<accession>A0ACB8RW19</accession>
<reference evidence="1" key="1">
    <citation type="submission" date="2021-02" db="EMBL/GenBank/DDBJ databases">
        <authorList>
            <consortium name="DOE Joint Genome Institute"/>
            <person name="Ahrendt S."/>
            <person name="Looney B.P."/>
            <person name="Miyauchi S."/>
            <person name="Morin E."/>
            <person name="Drula E."/>
            <person name="Courty P.E."/>
            <person name="Chicoki N."/>
            <person name="Fauchery L."/>
            <person name="Kohler A."/>
            <person name="Kuo A."/>
            <person name="Labutti K."/>
            <person name="Pangilinan J."/>
            <person name="Lipzen A."/>
            <person name="Riley R."/>
            <person name="Andreopoulos W."/>
            <person name="He G."/>
            <person name="Johnson J."/>
            <person name="Barry K.W."/>
            <person name="Grigoriev I.V."/>
            <person name="Nagy L."/>
            <person name="Hibbett D."/>
            <person name="Henrissat B."/>
            <person name="Matheny P.B."/>
            <person name="Labbe J."/>
            <person name="Martin F."/>
        </authorList>
    </citation>
    <scope>NUCLEOTIDE SEQUENCE</scope>
    <source>
        <strain evidence="1">FP105234-sp</strain>
    </source>
</reference>
<organism evidence="1 2">
    <name type="scientific">Auriscalpium vulgare</name>
    <dbReference type="NCBI Taxonomy" id="40419"/>
    <lineage>
        <taxon>Eukaryota</taxon>
        <taxon>Fungi</taxon>
        <taxon>Dikarya</taxon>
        <taxon>Basidiomycota</taxon>
        <taxon>Agaricomycotina</taxon>
        <taxon>Agaricomycetes</taxon>
        <taxon>Russulales</taxon>
        <taxon>Auriscalpiaceae</taxon>
        <taxon>Auriscalpium</taxon>
    </lineage>
</organism>
<proteinExistence type="predicted"/>
<sequence>MESASDLQAERIVDYSSVAALAFLIWDVLITLDDEVEYIWRKPNRYWAKWLYLFVRYFAVMIQIALLFVGTEIAASLHYGPHACVSWYIFQEVTTQVLIASVEIILMIRVHALYDRNRAVTATLLLLFLAENITMIATLVAVAQDVQMNSYCVVLHTPHRLLLFAIAFVLFETMLFILTLFKFIRAFQTGWGRTPVITLLMRDGTWAFALIFATLCVNGAFYLGTTSPLTSVAFPWLISIEAFAGSRLILNMQTLDSGDEPSSTVLSSRIEFSSAFADDAHVRTRPPARRTPWDAMMGLGPPGSGGDWTRMGLGARSPGTADTEFEMTPTNSDATTSSAAGVQTVGRTTIADALEEV</sequence>
<name>A0ACB8RW19_9AGAM</name>
<reference evidence="1" key="2">
    <citation type="journal article" date="2022" name="New Phytol.">
        <title>Evolutionary transition to the ectomycorrhizal habit in the genomes of a hyperdiverse lineage of mushroom-forming fungi.</title>
        <authorList>
            <person name="Looney B."/>
            <person name="Miyauchi S."/>
            <person name="Morin E."/>
            <person name="Drula E."/>
            <person name="Courty P.E."/>
            <person name="Kohler A."/>
            <person name="Kuo A."/>
            <person name="LaButti K."/>
            <person name="Pangilinan J."/>
            <person name="Lipzen A."/>
            <person name="Riley R."/>
            <person name="Andreopoulos W."/>
            <person name="He G."/>
            <person name="Johnson J."/>
            <person name="Nolan M."/>
            <person name="Tritt A."/>
            <person name="Barry K.W."/>
            <person name="Grigoriev I.V."/>
            <person name="Nagy L.G."/>
            <person name="Hibbett D."/>
            <person name="Henrissat B."/>
            <person name="Matheny P.B."/>
            <person name="Labbe J."/>
            <person name="Martin F.M."/>
        </authorList>
    </citation>
    <scope>NUCLEOTIDE SEQUENCE</scope>
    <source>
        <strain evidence="1">FP105234-sp</strain>
    </source>
</reference>
<evidence type="ECO:0000313" key="2">
    <source>
        <dbReference type="Proteomes" id="UP000814033"/>
    </source>
</evidence>